<proteinExistence type="predicted"/>
<dbReference type="GO" id="GO:0004197">
    <property type="term" value="F:cysteine-type endopeptidase activity"/>
    <property type="evidence" value="ECO:0007669"/>
    <property type="project" value="UniProtKB-EC"/>
</dbReference>
<dbReference type="STRING" id="1408657.A0A0W4ZEP7"/>
<dbReference type="Pfam" id="PF03051">
    <property type="entry name" value="Peptidase_C1_2"/>
    <property type="match status" value="1"/>
</dbReference>
<keyword evidence="15" id="KW-1185">Reference proteome</keyword>
<evidence type="ECO:0000256" key="10">
    <source>
        <dbReference type="ARBA" id="ARBA00031564"/>
    </source>
</evidence>
<dbReference type="GO" id="GO:0005737">
    <property type="term" value="C:cytoplasm"/>
    <property type="evidence" value="ECO:0007669"/>
    <property type="project" value="TreeGrafter"/>
</dbReference>
<dbReference type="PANTHER" id="PTHR10363:SF2">
    <property type="entry name" value="BLEOMYCIN HYDROLASE"/>
    <property type="match status" value="1"/>
</dbReference>
<accession>A0A0W4ZEP7</accession>
<evidence type="ECO:0000256" key="7">
    <source>
        <dbReference type="ARBA" id="ARBA00025347"/>
    </source>
</evidence>
<evidence type="ECO:0000256" key="6">
    <source>
        <dbReference type="ARBA" id="ARBA00022807"/>
    </source>
</evidence>
<gene>
    <name evidence="14" type="ORF">T551_03297</name>
</gene>
<evidence type="ECO:0000259" key="13">
    <source>
        <dbReference type="Pfam" id="PF10453"/>
    </source>
</evidence>
<name>A0A0W4ZEP7_PNEJ7</name>
<comment type="function">
    <text evidence="7">The normal physiological role of the enzyme is unknown, but it is not essential for the viability of yeast cells. Has aminopeptidase activity, shortening substrate peptides sequentially by 1 amino acid. Has bleomycin hydrolase activity, which can protect the cell from the toxic effects of bleomycin. Has homocysteine-thiolactonase activity, protecting the cell against homocysteine toxicity. Acts as a repressor in the GAL4 regulatory system, but this does not require either the peptidase or nucleic acid-binding activities.</text>
</comment>
<dbReference type="GeneID" id="28941815"/>
<dbReference type="RefSeq" id="XP_018228166.1">
    <property type="nucleotide sequence ID" value="XM_018375560.1"/>
</dbReference>
<keyword evidence="4" id="KW-0645">Protease</keyword>
<evidence type="ECO:0000313" key="15">
    <source>
        <dbReference type="Proteomes" id="UP000053447"/>
    </source>
</evidence>
<evidence type="ECO:0000256" key="11">
    <source>
        <dbReference type="ARBA" id="ARBA00031859"/>
    </source>
</evidence>
<comment type="caution">
    <text evidence="14">The sequence shown here is derived from an EMBL/GenBank/DDBJ whole genome shotgun (WGS) entry which is preliminary data.</text>
</comment>
<dbReference type="GO" id="GO:0009636">
    <property type="term" value="P:response to toxic substance"/>
    <property type="evidence" value="ECO:0007669"/>
    <property type="project" value="TreeGrafter"/>
</dbReference>
<dbReference type="EC" id="3.4.22.40" evidence="2"/>
<evidence type="ECO:0000256" key="3">
    <source>
        <dbReference type="ARBA" id="ARBA00016900"/>
    </source>
</evidence>
<dbReference type="OrthoDB" id="2666448at2759"/>
<dbReference type="GO" id="GO:0043418">
    <property type="term" value="P:homocysteine catabolic process"/>
    <property type="evidence" value="ECO:0007669"/>
    <property type="project" value="TreeGrafter"/>
</dbReference>
<dbReference type="InterPro" id="IPR038765">
    <property type="entry name" value="Papain-like_cys_pep_sf"/>
</dbReference>
<evidence type="ECO:0000313" key="14">
    <source>
        <dbReference type="EMBL" id="KTW26835.1"/>
    </source>
</evidence>
<dbReference type="PANTHER" id="PTHR10363">
    <property type="entry name" value="BLEOMYCIN HYDROLASE"/>
    <property type="match status" value="1"/>
</dbReference>
<dbReference type="Proteomes" id="UP000053447">
    <property type="component" value="Unassembled WGS sequence"/>
</dbReference>
<dbReference type="GO" id="GO:0070005">
    <property type="term" value="F:cysteine-type aminopeptidase activity"/>
    <property type="evidence" value="ECO:0007669"/>
    <property type="project" value="InterPro"/>
</dbReference>
<evidence type="ECO:0000256" key="1">
    <source>
        <dbReference type="ARBA" id="ARBA00000423"/>
    </source>
</evidence>
<dbReference type="InterPro" id="IPR000169">
    <property type="entry name" value="Pept_cys_AS"/>
</dbReference>
<dbReference type="PROSITE" id="PS00639">
    <property type="entry name" value="THIOL_PROTEASE_HIS"/>
    <property type="match status" value="1"/>
</dbReference>
<comment type="catalytic activity">
    <reaction evidence="1">
        <text>Inactivates bleomycin B2 (a cytotoxic glycometallopeptide) by hydrolysis of a carboxyamide bond of beta-aminoalanine, but also shows general aminopeptidase activity. The specificity varies somewhat with source, but amino acid arylamides of Met, Leu and Ala are preferred.</text>
        <dbReference type="EC" id="3.4.22.40"/>
    </reaction>
</comment>
<dbReference type="PROSITE" id="PS00139">
    <property type="entry name" value="THIOL_PROTEASE_CYS"/>
    <property type="match status" value="1"/>
</dbReference>
<keyword evidence="6" id="KW-0788">Thiol protease</keyword>
<dbReference type="GO" id="GO:0006508">
    <property type="term" value="P:proteolysis"/>
    <property type="evidence" value="ECO:0007669"/>
    <property type="project" value="UniProtKB-KW"/>
</dbReference>
<evidence type="ECO:0000256" key="8">
    <source>
        <dbReference type="ARBA" id="ARBA00026080"/>
    </source>
</evidence>
<dbReference type="VEuPathDB" id="FungiDB:T551_03297"/>
<evidence type="ECO:0000256" key="2">
    <source>
        <dbReference type="ARBA" id="ARBA00012465"/>
    </source>
</evidence>
<organism evidence="14 15">
    <name type="scientific">Pneumocystis jirovecii (strain RU7)</name>
    <name type="common">Human pneumocystis pneumonia agent</name>
    <dbReference type="NCBI Taxonomy" id="1408657"/>
    <lineage>
        <taxon>Eukaryota</taxon>
        <taxon>Fungi</taxon>
        <taxon>Dikarya</taxon>
        <taxon>Ascomycota</taxon>
        <taxon>Taphrinomycotina</taxon>
        <taxon>Pneumocystomycetes</taxon>
        <taxon>Pneumocystaceae</taxon>
        <taxon>Pneumocystis</taxon>
    </lineage>
</organism>
<reference evidence="15" key="1">
    <citation type="journal article" date="2016" name="Nat. Commun.">
        <title>Genome analysis of three Pneumocystis species reveals adaptation mechanisms to life exclusively in mammalian hosts.</title>
        <authorList>
            <person name="Ma L."/>
            <person name="Chen Z."/>
            <person name="Huang D.W."/>
            <person name="Kutty G."/>
            <person name="Ishihara M."/>
            <person name="Wang H."/>
            <person name="Abouelleil A."/>
            <person name="Bishop L."/>
            <person name="Davey E."/>
            <person name="Deng R."/>
            <person name="Deng X."/>
            <person name="Fan L."/>
            <person name="Fantoni G."/>
            <person name="Fitzgerald M."/>
            <person name="Gogineni E."/>
            <person name="Goldberg J.M."/>
            <person name="Handley G."/>
            <person name="Hu X."/>
            <person name="Huber C."/>
            <person name="Jiao X."/>
            <person name="Jones K."/>
            <person name="Levin J.Z."/>
            <person name="Liu Y."/>
            <person name="Macdonald P."/>
            <person name="Melnikov A."/>
            <person name="Raley C."/>
            <person name="Sassi M."/>
            <person name="Sherman B.T."/>
            <person name="Song X."/>
            <person name="Sykes S."/>
            <person name="Tran B."/>
            <person name="Walsh L."/>
            <person name="Xia Y."/>
            <person name="Yang J."/>
            <person name="Young S."/>
            <person name="Zeng Q."/>
            <person name="Zheng X."/>
            <person name="Stephens R."/>
            <person name="Nusbaum C."/>
            <person name="Birren B.W."/>
            <person name="Azadi P."/>
            <person name="Lempicki R.A."/>
            <person name="Cuomo C.A."/>
            <person name="Kovacs J.A."/>
        </authorList>
    </citation>
    <scope>NUCLEOTIDE SEQUENCE [LARGE SCALE GENOMIC DNA]</scope>
    <source>
        <strain evidence="15">RU7</strain>
    </source>
</reference>
<evidence type="ECO:0000256" key="9">
    <source>
        <dbReference type="ARBA" id="ARBA00030627"/>
    </source>
</evidence>
<dbReference type="CDD" id="cd00585">
    <property type="entry name" value="Peptidase_C1B"/>
    <property type="match status" value="1"/>
</dbReference>
<comment type="subunit">
    <text evidence="8">Homohexamer. Binds to nucleic acids. Binds single-stranded DNA and RNA with higher affinity than double-stranded DNA.</text>
</comment>
<dbReference type="SUPFAM" id="SSF54001">
    <property type="entry name" value="Cysteine proteinases"/>
    <property type="match status" value="1"/>
</dbReference>
<protein>
    <recommendedName>
        <fullName evidence="3">Cysteine proteinase 1, mitochondrial</fullName>
        <ecNumber evidence="2">3.4.22.40</ecNumber>
    </recommendedName>
    <alternativeName>
        <fullName evidence="9">Bleomycin hydrolase</fullName>
    </alternativeName>
    <alternativeName>
        <fullName evidence="12">Homocysteine-thiolactonase</fullName>
    </alternativeName>
    <alternativeName>
        <fullName evidence="10">Leucine aminopeptidase 3</fullName>
    </alternativeName>
    <alternativeName>
        <fullName evidence="11">Y3</fullName>
    </alternativeName>
</protein>
<evidence type="ECO:0000256" key="4">
    <source>
        <dbReference type="ARBA" id="ARBA00022670"/>
    </source>
</evidence>
<dbReference type="InterPro" id="IPR019496">
    <property type="entry name" value="NUFIP1_cons_dom"/>
</dbReference>
<dbReference type="EMBL" id="LFWA01000016">
    <property type="protein sequence ID" value="KTW26835.1"/>
    <property type="molecule type" value="Genomic_DNA"/>
</dbReference>
<dbReference type="InterPro" id="IPR004134">
    <property type="entry name" value="Peptidase_C1B"/>
</dbReference>
<feature type="domain" description="FMR1-interacting protein 1 conserved" evidence="13">
    <location>
        <begin position="627"/>
        <end position="660"/>
    </location>
</feature>
<dbReference type="AlphaFoldDB" id="A0A0W4ZEP7"/>
<evidence type="ECO:0000256" key="12">
    <source>
        <dbReference type="ARBA" id="ARBA00032353"/>
    </source>
</evidence>
<keyword evidence="5" id="KW-0378">Hydrolase</keyword>
<dbReference type="Gene3D" id="3.90.70.10">
    <property type="entry name" value="Cysteine proteinases"/>
    <property type="match status" value="1"/>
</dbReference>
<dbReference type="InterPro" id="IPR025660">
    <property type="entry name" value="Pept_his_AS"/>
</dbReference>
<dbReference type="eggNOG" id="KOG4128">
    <property type="taxonomic scope" value="Eukaryota"/>
</dbReference>
<evidence type="ECO:0000256" key="5">
    <source>
        <dbReference type="ARBA" id="ARBA00022801"/>
    </source>
</evidence>
<sequence length="790" mass="91599">MDVSENDILINHKDSSGLCEDFEKKLDFKTDCLIKTSIPANIFLNWEKGFFSSSKNRLALSAISNGDMMNVIMQRQAAVFNNNHTYSYKINLEGSPVTYQRKSGRCWLFAATNVIRVEFMKKYNLSEFEFSQSYLFFYDKLEKANFFLENILKTADEAIDSRIVSFLMAEPIGDGGQFDMIINLLEKYGLVPQHIYPDSYNAKDSHSLNRVIKTMLREYALILRSLCARNSSADTISFYRTKMMEQIYTILVISLGCPPKPDDKFTWLYVDKDNKTHSCKTTPMQFYKYFSGFKEIFLVACEYVSLLHDPRNEYGKLYTVDMLSNMSGGIGIRYINAEMNILKRVAIKMVKENRPVFFGADSGKYIDRQSGAFDTSLFDYELAFGVKSNLSKADRLRSGESLMTHAMVITGVHIEDEKPVKWRVQNSWGEDAGQKGWFMMTDEWMSEFVYQIVCHLSDLPDELQTVIHQTPVVLPPWDPVGNCCCFFDFFLMVQPYIYDPPPPPPPKAVSFLSSLKSCHSFQSLPLKRKSFRTERIQKNNYKFKINRPKSASSQSNFFLQNINKKNKSDSSEEYFKHTYSTLLEDGTLDYKTVFYNKDGYAMSSTANIYTTNNDKSVENIPRDENTQIEASEDIASWIAERKKKWPTDKNIQKKEEEKLKELNDVKDSFEKKIKLDLLENNNCSKLTNDSLPENTNKTEILEDKSLPIGDSNYLSKYFLKENSNQENNHVFKQDDNILNKKKKHSLNPTKGNIWRIRKSLYTKLVENEELQENMIILQAIKHLVEYHNIK</sequence>
<dbReference type="Pfam" id="PF10453">
    <property type="entry name" value="NUFIP1"/>
    <property type="match status" value="1"/>
</dbReference>